<dbReference type="SUPFAM" id="SSF53850">
    <property type="entry name" value="Periplasmic binding protein-like II"/>
    <property type="match status" value="1"/>
</dbReference>
<accession>A0A495JHF3</accession>
<dbReference type="InterPro" id="IPR006311">
    <property type="entry name" value="TAT_signal"/>
</dbReference>
<proteinExistence type="predicted"/>
<organism evidence="1 2">
    <name type="scientific">Micromonospora pisi</name>
    <dbReference type="NCBI Taxonomy" id="589240"/>
    <lineage>
        <taxon>Bacteria</taxon>
        <taxon>Bacillati</taxon>
        <taxon>Actinomycetota</taxon>
        <taxon>Actinomycetes</taxon>
        <taxon>Micromonosporales</taxon>
        <taxon>Micromonosporaceae</taxon>
        <taxon>Micromonospora</taxon>
    </lineage>
</organism>
<dbReference type="RefSeq" id="WP_121156847.1">
    <property type="nucleotide sequence ID" value="NZ_RBKT01000001.1"/>
</dbReference>
<dbReference type="PROSITE" id="PS51318">
    <property type="entry name" value="TAT"/>
    <property type="match status" value="1"/>
</dbReference>
<reference evidence="1 2" key="1">
    <citation type="submission" date="2018-10" db="EMBL/GenBank/DDBJ databases">
        <title>Sequencing the genomes of 1000 actinobacteria strains.</title>
        <authorList>
            <person name="Klenk H.-P."/>
        </authorList>
    </citation>
    <scope>NUCLEOTIDE SEQUENCE [LARGE SCALE GENOMIC DNA]</scope>
    <source>
        <strain evidence="1 2">DSM 45175</strain>
    </source>
</reference>
<dbReference type="PANTHER" id="PTHR43649">
    <property type="entry name" value="ARABINOSE-BINDING PROTEIN-RELATED"/>
    <property type="match status" value="1"/>
</dbReference>
<dbReference type="InterPro" id="IPR050490">
    <property type="entry name" value="Bact_solute-bd_prot1"/>
</dbReference>
<evidence type="ECO:0000313" key="1">
    <source>
        <dbReference type="EMBL" id="RKR88201.1"/>
    </source>
</evidence>
<dbReference type="InterPro" id="IPR006059">
    <property type="entry name" value="SBP"/>
</dbReference>
<evidence type="ECO:0000313" key="2">
    <source>
        <dbReference type="Proteomes" id="UP000277671"/>
    </source>
</evidence>
<protein>
    <submittedName>
        <fullName evidence="1">Carbohydrate ABC transporter substrate-binding protein (CUT1 family)</fullName>
    </submittedName>
</protein>
<sequence>MAHDQTTPSPFTSDARPDRRTLLKGIGGVTAALASAPLLAACSGGSPSGEGGDKATSLGSGLSDAVPRSAVQAMVDAYQQKSGAAVKTNVMPRNELINNISTYLQSSPEDAITWFAGYRMRYYAAKGLLAPVDDVWEKIGGNFSEGIAKASTGDDGKKYLVPNYNYPWGFYYRKSVWQSHGYQIPATFDALLALCTQMKKDGLTPIAFADKDGWPAMGTFDYLNMRTNGYQFHVDLCAHKESWDQQKVKDVFDNWKALLPHQDPAALGATWQEAARSLATKKSGMYLIGAFIGQELTDPEVAADLDFFPFPAIAVEGTDAIEAPIDGFVLSAKGGRNQAAKDMLAFFGTGAGQDAYAAKDSSNLQTAKDANTSSFSALNRKGAEAIANAKYVSQFFDRDALPAMANNVMIPALQSFLKDGVVDTRNLESQAKTLYAAQ</sequence>
<dbReference type="EMBL" id="RBKT01000001">
    <property type="protein sequence ID" value="RKR88201.1"/>
    <property type="molecule type" value="Genomic_DNA"/>
</dbReference>
<name>A0A495JHF3_9ACTN</name>
<comment type="caution">
    <text evidence="1">The sequence shown here is derived from an EMBL/GenBank/DDBJ whole genome shotgun (WGS) entry which is preliminary data.</text>
</comment>
<gene>
    <name evidence="1" type="ORF">BDK92_2509</name>
</gene>
<dbReference type="AlphaFoldDB" id="A0A495JHF3"/>
<dbReference type="OrthoDB" id="8663148at2"/>
<dbReference type="PANTHER" id="PTHR43649:SF14">
    <property type="entry name" value="BLR3389 PROTEIN"/>
    <property type="match status" value="1"/>
</dbReference>
<dbReference type="Pfam" id="PF01547">
    <property type="entry name" value="SBP_bac_1"/>
    <property type="match status" value="1"/>
</dbReference>
<dbReference type="Proteomes" id="UP000277671">
    <property type="component" value="Unassembled WGS sequence"/>
</dbReference>
<keyword evidence="2" id="KW-1185">Reference proteome</keyword>
<dbReference type="Gene3D" id="3.40.190.10">
    <property type="entry name" value="Periplasmic binding protein-like II"/>
    <property type="match status" value="2"/>
</dbReference>